<keyword evidence="3" id="KW-1185">Reference proteome</keyword>
<sequence>MVPVHHKQDRVIIRSQALSVALDICRGRVEKMERNLIERLPFLRDVFMSIDDPLSAEALIELPAEVLATNVLSTVVIVPHADPSVSIEDYDNPDSTDVVPKNATLGSESKGKIDASAGGGLTFS</sequence>
<evidence type="ECO:0000313" key="2">
    <source>
        <dbReference type="EMBL" id="GJS64491.1"/>
    </source>
</evidence>
<comment type="caution">
    <text evidence="2">The sequence shown here is derived from an EMBL/GenBank/DDBJ whole genome shotgun (WGS) entry which is preliminary data.</text>
</comment>
<dbReference type="EMBL" id="BQNB010009509">
    <property type="protein sequence ID" value="GJS64491.1"/>
    <property type="molecule type" value="Genomic_DNA"/>
</dbReference>
<protein>
    <submittedName>
        <fullName evidence="2">Uncharacterized protein</fullName>
    </submittedName>
</protein>
<evidence type="ECO:0000313" key="3">
    <source>
        <dbReference type="Proteomes" id="UP001151760"/>
    </source>
</evidence>
<feature type="region of interest" description="Disordered" evidence="1">
    <location>
        <begin position="86"/>
        <end position="124"/>
    </location>
</feature>
<evidence type="ECO:0000256" key="1">
    <source>
        <dbReference type="SAM" id="MobiDB-lite"/>
    </source>
</evidence>
<gene>
    <name evidence="2" type="ORF">Tco_0679055</name>
</gene>
<proteinExistence type="predicted"/>
<dbReference type="Proteomes" id="UP001151760">
    <property type="component" value="Unassembled WGS sequence"/>
</dbReference>
<reference evidence="2" key="1">
    <citation type="journal article" date="2022" name="Int. J. Mol. Sci.">
        <title>Draft Genome of Tanacetum Coccineum: Genomic Comparison of Closely Related Tanacetum-Family Plants.</title>
        <authorList>
            <person name="Yamashiro T."/>
            <person name="Shiraishi A."/>
            <person name="Nakayama K."/>
            <person name="Satake H."/>
        </authorList>
    </citation>
    <scope>NUCLEOTIDE SEQUENCE</scope>
</reference>
<reference evidence="2" key="2">
    <citation type="submission" date="2022-01" db="EMBL/GenBank/DDBJ databases">
        <authorList>
            <person name="Yamashiro T."/>
            <person name="Shiraishi A."/>
            <person name="Satake H."/>
            <person name="Nakayama K."/>
        </authorList>
    </citation>
    <scope>NUCLEOTIDE SEQUENCE</scope>
</reference>
<organism evidence="2 3">
    <name type="scientific">Tanacetum coccineum</name>
    <dbReference type="NCBI Taxonomy" id="301880"/>
    <lineage>
        <taxon>Eukaryota</taxon>
        <taxon>Viridiplantae</taxon>
        <taxon>Streptophyta</taxon>
        <taxon>Embryophyta</taxon>
        <taxon>Tracheophyta</taxon>
        <taxon>Spermatophyta</taxon>
        <taxon>Magnoliopsida</taxon>
        <taxon>eudicotyledons</taxon>
        <taxon>Gunneridae</taxon>
        <taxon>Pentapetalae</taxon>
        <taxon>asterids</taxon>
        <taxon>campanulids</taxon>
        <taxon>Asterales</taxon>
        <taxon>Asteraceae</taxon>
        <taxon>Asteroideae</taxon>
        <taxon>Anthemideae</taxon>
        <taxon>Anthemidinae</taxon>
        <taxon>Tanacetum</taxon>
    </lineage>
</organism>
<accession>A0ABQ4XGY4</accession>
<name>A0ABQ4XGY4_9ASTR</name>